<dbReference type="EMBL" id="JACHXG010000005">
    <property type="protein sequence ID" value="MBB3089606.1"/>
    <property type="molecule type" value="Genomic_DNA"/>
</dbReference>
<dbReference type="Gene3D" id="3.40.50.720">
    <property type="entry name" value="NAD(P)-binding Rossmann-like Domain"/>
    <property type="match status" value="2"/>
</dbReference>
<dbReference type="InterPro" id="IPR006140">
    <property type="entry name" value="D-isomer_DH_NAD-bd"/>
</dbReference>
<feature type="domain" description="D-isomer specific 2-hydroxyacid dehydrogenase NAD-binding" evidence="6">
    <location>
        <begin position="111"/>
        <end position="279"/>
    </location>
</feature>
<keyword evidence="8" id="KW-1185">Reference proteome</keyword>
<evidence type="ECO:0000259" key="6">
    <source>
        <dbReference type="Pfam" id="PF02826"/>
    </source>
</evidence>
<evidence type="ECO:0000313" key="7">
    <source>
        <dbReference type="EMBL" id="MBB3089606.1"/>
    </source>
</evidence>
<dbReference type="Proteomes" id="UP000577707">
    <property type="component" value="Unassembled WGS sequence"/>
</dbReference>
<dbReference type="SUPFAM" id="SSF51735">
    <property type="entry name" value="NAD(P)-binding Rossmann-fold domains"/>
    <property type="match status" value="1"/>
</dbReference>
<dbReference type="GO" id="GO:0051287">
    <property type="term" value="F:NAD binding"/>
    <property type="evidence" value="ECO:0007669"/>
    <property type="project" value="InterPro"/>
</dbReference>
<keyword evidence="2 4" id="KW-0560">Oxidoreductase</keyword>
<dbReference type="AlphaFoldDB" id="A0A7W5F926"/>
<evidence type="ECO:0000259" key="5">
    <source>
        <dbReference type="Pfam" id="PF00389"/>
    </source>
</evidence>
<dbReference type="Pfam" id="PF00389">
    <property type="entry name" value="2-Hacid_dh"/>
    <property type="match status" value="1"/>
</dbReference>
<dbReference type="GO" id="GO:0016616">
    <property type="term" value="F:oxidoreductase activity, acting on the CH-OH group of donors, NAD or NADP as acceptor"/>
    <property type="evidence" value="ECO:0007669"/>
    <property type="project" value="InterPro"/>
</dbReference>
<dbReference type="PANTHER" id="PTHR42789">
    <property type="entry name" value="D-ISOMER SPECIFIC 2-HYDROXYACID DEHYDROGENASE FAMILY PROTEIN (AFU_ORTHOLOGUE AFUA_6G10090)"/>
    <property type="match status" value="1"/>
</dbReference>
<dbReference type="Pfam" id="PF02826">
    <property type="entry name" value="2-Hacid_dh_C"/>
    <property type="match status" value="1"/>
</dbReference>
<protein>
    <submittedName>
        <fullName evidence="7">Phosphoglycerate dehydrogenase-like enzyme</fullName>
    </submittedName>
</protein>
<evidence type="ECO:0000256" key="1">
    <source>
        <dbReference type="ARBA" id="ARBA00005854"/>
    </source>
</evidence>
<dbReference type="CDD" id="cd12169">
    <property type="entry name" value="PGDH_like_1"/>
    <property type="match status" value="1"/>
</dbReference>
<dbReference type="PANTHER" id="PTHR42789:SF1">
    <property type="entry name" value="D-ISOMER SPECIFIC 2-HYDROXYACID DEHYDROGENASE FAMILY PROTEIN (AFU_ORTHOLOGUE AFUA_6G10090)"/>
    <property type="match status" value="1"/>
</dbReference>
<dbReference type="RefSeq" id="WP_183545540.1">
    <property type="nucleotide sequence ID" value="NZ_BMQT01000007.1"/>
</dbReference>
<name>A0A7W5F926_9ACTN</name>
<evidence type="ECO:0000256" key="3">
    <source>
        <dbReference type="ARBA" id="ARBA00023027"/>
    </source>
</evidence>
<sequence length="316" mass="33801">MRCVILDDYQDVAGTYAAWDSLDDVEVTSVTEHLDTEALVRALDGAEIVVAMRERTPFPATVLERLPALNLLVTTGMRNASIDLAAAERLGVTVCGTPSSPHPPVELTWALIHALTRHIVTEASGHTWQRTVGSDLHGRTLGLLGLGKIGTRVAAVGQAFGMEVIAWSPHLTAERAEPTGVRAVDKATLFETSDIVSLHLVLAEATRHIVGDRELASMKPTAYLVNTSRAGLVDTQALIAHLGSDTIAGAGLDVFDVEPLPADDVLRHLPNVVATPHLGYVTEDNYRRFYGGAVDDIAAWLAGDPIHTLVPKDPDA</sequence>
<feature type="domain" description="D-isomer specific 2-hydroxyacid dehydrogenase catalytic" evidence="5">
    <location>
        <begin position="21"/>
        <end position="310"/>
    </location>
</feature>
<comment type="caution">
    <text evidence="7">The sequence shown here is derived from an EMBL/GenBank/DDBJ whole genome shotgun (WGS) entry which is preliminary data.</text>
</comment>
<dbReference type="SUPFAM" id="SSF52283">
    <property type="entry name" value="Formate/glycerate dehydrogenase catalytic domain-like"/>
    <property type="match status" value="1"/>
</dbReference>
<proteinExistence type="inferred from homology"/>
<evidence type="ECO:0000256" key="4">
    <source>
        <dbReference type="RuleBase" id="RU003719"/>
    </source>
</evidence>
<accession>A0A7W5F926</accession>
<comment type="similarity">
    <text evidence="1 4">Belongs to the D-isomer specific 2-hydroxyacid dehydrogenase family.</text>
</comment>
<reference evidence="7 8" key="1">
    <citation type="submission" date="2020-08" db="EMBL/GenBank/DDBJ databases">
        <title>Genomic Encyclopedia of Type Strains, Phase III (KMG-III): the genomes of soil and plant-associated and newly described type strains.</title>
        <authorList>
            <person name="Whitman W."/>
        </authorList>
    </citation>
    <scope>NUCLEOTIDE SEQUENCE [LARGE SCALE GENOMIC DNA]</scope>
    <source>
        <strain evidence="7 8">CECT 3302</strain>
    </source>
</reference>
<dbReference type="InterPro" id="IPR036291">
    <property type="entry name" value="NAD(P)-bd_dom_sf"/>
</dbReference>
<organism evidence="7 8">
    <name type="scientific">Nocardioides albus</name>
    <dbReference type="NCBI Taxonomy" id="1841"/>
    <lineage>
        <taxon>Bacteria</taxon>
        <taxon>Bacillati</taxon>
        <taxon>Actinomycetota</taxon>
        <taxon>Actinomycetes</taxon>
        <taxon>Propionibacteriales</taxon>
        <taxon>Nocardioidaceae</taxon>
        <taxon>Nocardioides</taxon>
    </lineage>
</organism>
<evidence type="ECO:0000313" key="8">
    <source>
        <dbReference type="Proteomes" id="UP000577707"/>
    </source>
</evidence>
<dbReference type="InterPro" id="IPR006139">
    <property type="entry name" value="D-isomer_2_OHA_DH_cat_dom"/>
</dbReference>
<keyword evidence="3" id="KW-0520">NAD</keyword>
<evidence type="ECO:0000256" key="2">
    <source>
        <dbReference type="ARBA" id="ARBA00023002"/>
    </source>
</evidence>
<dbReference type="InterPro" id="IPR050857">
    <property type="entry name" value="D-2-hydroxyacid_DH"/>
</dbReference>
<gene>
    <name evidence="7" type="ORF">FHS12_002555</name>
</gene>